<keyword evidence="5" id="KW-0676">Redox-active center</keyword>
<dbReference type="Proteomes" id="UP000253941">
    <property type="component" value="Unassembled WGS sequence"/>
</dbReference>
<dbReference type="InterPro" id="IPR011990">
    <property type="entry name" value="TPR-like_helical_dom_sf"/>
</dbReference>
<gene>
    <name evidence="9" type="primary">trxA</name>
    <name evidence="9" type="ORF">DRB17_08805</name>
</gene>
<keyword evidence="4" id="KW-1015">Disulfide bond</keyword>
<keyword evidence="10" id="KW-1185">Reference proteome</keyword>
<feature type="compositionally biased region" description="Low complexity" evidence="7">
    <location>
        <begin position="1"/>
        <end position="19"/>
    </location>
</feature>
<dbReference type="Pfam" id="PF14561">
    <property type="entry name" value="TPR_20"/>
    <property type="match status" value="1"/>
</dbReference>
<protein>
    <recommendedName>
        <fullName evidence="6">Thioredoxin</fullName>
    </recommendedName>
</protein>
<dbReference type="Gene3D" id="3.40.30.10">
    <property type="entry name" value="Glutaredoxin"/>
    <property type="match status" value="1"/>
</dbReference>
<feature type="domain" description="Thioredoxin" evidence="8">
    <location>
        <begin position="10"/>
        <end position="130"/>
    </location>
</feature>
<dbReference type="InterPro" id="IPR036249">
    <property type="entry name" value="Thioredoxin-like_sf"/>
</dbReference>
<feature type="region of interest" description="Disordered" evidence="7">
    <location>
        <begin position="1"/>
        <end position="28"/>
    </location>
</feature>
<evidence type="ECO:0000256" key="2">
    <source>
        <dbReference type="ARBA" id="ARBA00022448"/>
    </source>
</evidence>
<dbReference type="FunFam" id="3.40.30.10:FF:000001">
    <property type="entry name" value="Thioredoxin"/>
    <property type="match status" value="1"/>
</dbReference>
<evidence type="ECO:0000256" key="1">
    <source>
        <dbReference type="ARBA" id="ARBA00008987"/>
    </source>
</evidence>
<dbReference type="PANTHER" id="PTHR45663">
    <property type="entry name" value="GEO12009P1"/>
    <property type="match status" value="1"/>
</dbReference>
<dbReference type="CDD" id="cd02956">
    <property type="entry name" value="ybbN"/>
    <property type="match status" value="1"/>
</dbReference>
<dbReference type="InterPro" id="IPR013766">
    <property type="entry name" value="Thioredoxin_domain"/>
</dbReference>
<evidence type="ECO:0000313" key="10">
    <source>
        <dbReference type="Proteomes" id="UP000253941"/>
    </source>
</evidence>
<dbReference type="PROSITE" id="PS00194">
    <property type="entry name" value="THIOREDOXIN_1"/>
    <property type="match status" value="1"/>
</dbReference>
<dbReference type="SUPFAM" id="SSF48452">
    <property type="entry name" value="TPR-like"/>
    <property type="match status" value="1"/>
</dbReference>
<dbReference type="NCBIfam" id="TIGR01068">
    <property type="entry name" value="thioredoxin"/>
    <property type="match status" value="1"/>
</dbReference>
<accession>A0A369TAL9</accession>
<dbReference type="AlphaFoldDB" id="A0A369TAL9"/>
<evidence type="ECO:0000256" key="5">
    <source>
        <dbReference type="ARBA" id="ARBA00023284"/>
    </source>
</evidence>
<organism evidence="9 10">
    <name type="scientific">Ferruginivarius sediminum</name>
    <dbReference type="NCBI Taxonomy" id="2661937"/>
    <lineage>
        <taxon>Bacteria</taxon>
        <taxon>Pseudomonadati</taxon>
        <taxon>Pseudomonadota</taxon>
        <taxon>Alphaproteobacteria</taxon>
        <taxon>Rhodospirillales</taxon>
        <taxon>Rhodospirillaceae</taxon>
        <taxon>Ferruginivarius</taxon>
    </lineage>
</organism>
<reference evidence="9 10" key="1">
    <citation type="submission" date="2018-07" db="EMBL/GenBank/DDBJ databases">
        <title>Venubactetium sediminum gen. nov., sp. nov., isolated from a marine solar saltern.</title>
        <authorList>
            <person name="Wang S."/>
        </authorList>
    </citation>
    <scope>NUCLEOTIDE SEQUENCE [LARGE SCALE GENOMIC DNA]</scope>
    <source>
        <strain evidence="9 10">WD2A32</strain>
    </source>
</reference>
<sequence length="314" mass="33663">MEPIIGQTQGQQQGTAGQAPADTIKDGDQTTFNEDVIQASMQTPVIVDFWAPWCGPCKTLGPVLEKAVQAAGGKVKLVKINVDENQALAGQLRIQSIPTVYAFHQGRPVDGFAGAQQETALREFVQQLVQMGGGQNAQEQIDHALEQAKGALDAGEVAAAQSIYGQILEIDPENAAALAGTIRCHVANGDTQGAREIYQNLTDEIQGHAEVQAAYAALELAEESTAARGDIADLEEKVAHDPADLQARYDLALALNAAGKREAACEQLLEIVRRDKAWNDDAARAQLVKFFEAWGPTDPVTLQARRKLSSILFA</sequence>
<proteinExistence type="inferred from homology"/>
<comment type="similarity">
    <text evidence="1">Belongs to the thioredoxin family.</text>
</comment>
<dbReference type="InterPro" id="IPR005746">
    <property type="entry name" value="Thioredoxin"/>
</dbReference>
<dbReference type="Pfam" id="PF14559">
    <property type="entry name" value="TPR_19"/>
    <property type="match status" value="1"/>
</dbReference>
<dbReference type="GO" id="GO:0005829">
    <property type="term" value="C:cytosol"/>
    <property type="evidence" value="ECO:0007669"/>
    <property type="project" value="TreeGrafter"/>
</dbReference>
<dbReference type="PRINTS" id="PR00421">
    <property type="entry name" value="THIOREDOXIN"/>
</dbReference>
<evidence type="ECO:0000256" key="7">
    <source>
        <dbReference type="SAM" id="MobiDB-lite"/>
    </source>
</evidence>
<keyword evidence="3" id="KW-0249">Electron transport</keyword>
<evidence type="ECO:0000256" key="3">
    <source>
        <dbReference type="ARBA" id="ARBA00022982"/>
    </source>
</evidence>
<dbReference type="GO" id="GO:0045454">
    <property type="term" value="P:cell redox homeostasis"/>
    <property type="evidence" value="ECO:0007669"/>
    <property type="project" value="TreeGrafter"/>
</dbReference>
<dbReference type="SUPFAM" id="SSF52833">
    <property type="entry name" value="Thioredoxin-like"/>
    <property type="match status" value="1"/>
</dbReference>
<evidence type="ECO:0000256" key="4">
    <source>
        <dbReference type="ARBA" id="ARBA00023157"/>
    </source>
</evidence>
<dbReference type="GO" id="GO:0015035">
    <property type="term" value="F:protein-disulfide reductase activity"/>
    <property type="evidence" value="ECO:0007669"/>
    <property type="project" value="UniProtKB-UniRule"/>
</dbReference>
<dbReference type="Pfam" id="PF00085">
    <property type="entry name" value="Thioredoxin"/>
    <property type="match status" value="1"/>
</dbReference>
<dbReference type="PROSITE" id="PS51352">
    <property type="entry name" value="THIOREDOXIN_2"/>
    <property type="match status" value="1"/>
</dbReference>
<evidence type="ECO:0000259" key="8">
    <source>
        <dbReference type="PROSITE" id="PS51352"/>
    </source>
</evidence>
<dbReference type="PANTHER" id="PTHR45663:SF11">
    <property type="entry name" value="GEO12009P1"/>
    <property type="match status" value="1"/>
</dbReference>
<evidence type="ECO:0000313" key="9">
    <source>
        <dbReference type="EMBL" id="RDD62318.1"/>
    </source>
</evidence>
<dbReference type="InterPro" id="IPR017937">
    <property type="entry name" value="Thioredoxin_CS"/>
</dbReference>
<dbReference type="Gene3D" id="1.25.40.10">
    <property type="entry name" value="Tetratricopeptide repeat domain"/>
    <property type="match status" value="2"/>
</dbReference>
<comment type="caution">
    <text evidence="9">The sequence shown here is derived from an EMBL/GenBank/DDBJ whole genome shotgun (WGS) entry which is preliminary data.</text>
</comment>
<keyword evidence="2" id="KW-0813">Transport</keyword>
<dbReference type="GO" id="GO:0006950">
    <property type="term" value="P:response to stress"/>
    <property type="evidence" value="ECO:0007669"/>
    <property type="project" value="UniProtKB-ARBA"/>
</dbReference>
<dbReference type="EMBL" id="QPMH01000006">
    <property type="protein sequence ID" value="RDD62318.1"/>
    <property type="molecule type" value="Genomic_DNA"/>
</dbReference>
<evidence type="ECO:0000256" key="6">
    <source>
        <dbReference type="NCBIfam" id="TIGR01068"/>
    </source>
</evidence>
<name>A0A369TAL9_9PROT</name>